<feature type="domain" description="Baseplate protein J-like barrel" evidence="2">
    <location>
        <begin position="91"/>
        <end position="169"/>
    </location>
</feature>
<organism evidence="5 6">
    <name type="scientific">Neoroseomonas terrae</name>
    <dbReference type="NCBI Taxonomy" id="424799"/>
    <lineage>
        <taxon>Bacteria</taxon>
        <taxon>Pseudomonadati</taxon>
        <taxon>Pseudomonadota</taxon>
        <taxon>Alphaproteobacteria</taxon>
        <taxon>Acetobacterales</taxon>
        <taxon>Acetobacteraceae</taxon>
        <taxon>Neoroseomonas</taxon>
    </lineage>
</organism>
<sequence length="350" mass="36047">MPYERPTPAELRDRVAAEFDVLFVGADPRRRRSVEGVMTRVLALVSHEMHGHIGWAARQMHIATCDLDAVPERAAVWGITRNDAVAAWGPLTMSGTQGVVIPAGAELRRADNAIYAVVADTAIGVGGTAVGQVRAVTPGAAGNAAAGTALALIEPIAGVQSNAVVAAGGLGGGLDIEGLGSLRARALQRIQQPPAGGATHDYEAWVKAAVGETRVWVRPYTPAPGWVSVMFLMPDGSIPSSGTVADVAAAIEARRPVTATGVQVVAPVAHLVPFTIALTPDTLVTRMAVEAEIDDLFRREAVPGGTLPLSRIAAAISAAAGEDSHVMSSPSGAIVSAPGQIARRGAMTWL</sequence>
<evidence type="ECO:0000313" key="6">
    <source>
        <dbReference type="Proteomes" id="UP000698752"/>
    </source>
</evidence>
<dbReference type="EMBL" id="JAAEDI010000046">
    <property type="protein sequence ID" value="MBR0653305.1"/>
    <property type="molecule type" value="Genomic_DNA"/>
</dbReference>
<evidence type="ECO:0000259" key="4">
    <source>
        <dbReference type="Pfam" id="PF26079"/>
    </source>
</evidence>
<feature type="domain" description="Baseplate J-like C-terminal" evidence="4">
    <location>
        <begin position="272"/>
        <end position="349"/>
    </location>
</feature>
<dbReference type="InterPro" id="IPR058530">
    <property type="entry name" value="Baseplate_J-like_C"/>
</dbReference>
<dbReference type="Pfam" id="PF26078">
    <property type="entry name" value="Baseplate_J_M"/>
    <property type="match status" value="1"/>
</dbReference>
<gene>
    <name evidence="5" type="ORF">GXW78_26870</name>
</gene>
<keyword evidence="6" id="KW-1185">Reference proteome</keyword>
<dbReference type="Pfam" id="PF04865">
    <property type="entry name" value="Baseplate_J"/>
    <property type="match status" value="1"/>
</dbReference>
<comment type="caution">
    <text evidence="5">The sequence shown here is derived from an EMBL/GenBank/DDBJ whole genome shotgun (WGS) entry which is preliminary data.</text>
</comment>
<dbReference type="PANTHER" id="PTHR37829:SF3">
    <property type="entry name" value="PROTEIN JAYE-RELATED"/>
    <property type="match status" value="1"/>
</dbReference>
<evidence type="ECO:0000259" key="2">
    <source>
        <dbReference type="Pfam" id="PF04865"/>
    </source>
</evidence>
<evidence type="ECO:0000259" key="3">
    <source>
        <dbReference type="Pfam" id="PF26078"/>
    </source>
</evidence>
<protein>
    <submittedName>
        <fullName evidence="5">Baseplate J/gp47 family protein</fullName>
    </submittedName>
</protein>
<dbReference type="InterPro" id="IPR006949">
    <property type="entry name" value="Barrel_Baseplate_J-like"/>
</dbReference>
<comment type="similarity">
    <text evidence="1">Belongs to the Mu gp47/PBSX XkdT family.</text>
</comment>
<name>A0ABS5EQK2_9PROT</name>
<feature type="domain" description="Baseplate J-like central" evidence="3">
    <location>
        <begin position="194"/>
        <end position="265"/>
    </location>
</feature>
<dbReference type="PANTHER" id="PTHR37829">
    <property type="entry name" value="PHAGE-LIKE ELEMENT PBSX PROTEIN XKDT"/>
    <property type="match status" value="1"/>
</dbReference>
<evidence type="ECO:0000256" key="1">
    <source>
        <dbReference type="ARBA" id="ARBA00038087"/>
    </source>
</evidence>
<dbReference type="Pfam" id="PF26079">
    <property type="entry name" value="Baseplate_J_C"/>
    <property type="match status" value="1"/>
</dbReference>
<dbReference type="InterPro" id="IPR052399">
    <property type="entry name" value="Phage_Baseplate_Assmbl_Protein"/>
</dbReference>
<dbReference type="Proteomes" id="UP000698752">
    <property type="component" value="Unassembled WGS sequence"/>
</dbReference>
<reference evidence="6" key="1">
    <citation type="journal article" date="2021" name="Syst. Appl. Microbiol.">
        <title>Roseomonas hellenica sp. nov., isolated from roots of wild-growing Alkanna tinctoria.</title>
        <authorList>
            <person name="Rat A."/>
            <person name="Naranjo H.D."/>
            <person name="Lebbe L."/>
            <person name="Cnockaert M."/>
            <person name="Krigas N."/>
            <person name="Grigoriadou K."/>
            <person name="Maloupa E."/>
            <person name="Willems A."/>
        </authorList>
    </citation>
    <scope>NUCLEOTIDE SEQUENCE [LARGE SCALE GENOMIC DNA]</scope>
    <source>
        <strain evidence="6">LMG 31159</strain>
    </source>
</reference>
<dbReference type="InterPro" id="IPR058531">
    <property type="entry name" value="Baseplate_J_M"/>
</dbReference>
<proteinExistence type="inferred from homology"/>
<evidence type="ECO:0000313" key="5">
    <source>
        <dbReference type="EMBL" id="MBR0653305.1"/>
    </source>
</evidence>
<accession>A0ABS5EQK2</accession>
<dbReference type="RefSeq" id="WP_211872010.1">
    <property type="nucleotide sequence ID" value="NZ_JAAEDI010000046.1"/>
</dbReference>